<gene>
    <name evidence="2" type="ORF">CO661_05980</name>
</gene>
<evidence type="ECO:0000313" key="2">
    <source>
        <dbReference type="EMBL" id="PDT49469.1"/>
    </source>
</evidence>
<sequence>MSKTAIAMLCLALLALSSCANTARGFRQDSTQTGHAVDRATKRVLTATQ</sequence>
<organism evidence="2 3">
    <name type="scientific">Rhizobium fredii</name>
    <name type="common">Sinorhizobium fredii</name>
    <dbReference type="NCBI Taxonomy" id="380"/>
    <lineage>
        <taxon>Bacteria</taxon>
        <taxon>Pseudomonadati</taxon>
        <taxon>Pseudomonadota</taxon>
        <taxon>Alphaproteobacteria</taxon>
        <taxon>Hyphomicrobiales</taxon>
        <taxon>Rhizobiaceae</taxon>
        <taxon>Sinorhizobium/Ensifer group</taxon>
        <taxon>Sinorhizobium</taxon>
    </lineage>
</organism>
<feature type="signal peptide" evidence="1">
    <location>
        <begin position="1"/>
        <end position="22"/>
    </location>
</feature>
<dbReference type="AlphaFoldDB" id="A0A2A6M502"/>
<evidence type="ECO:0000256" key="1">
    <source>
        <dbReference type="SAM" id="SignalP"/>
    </source>
</evidence>
<dbReference type="EMBL" id="NWTC01000003">
    <property type="protein sequence ID" value="PDT49469.1"/>
    <property type="molecule type" value="Genomic_DNA"/>
</dbReference>
<accession>A0A2A6M502</accession>
<proteinExistence type="predicted"/>
<name>A0A2A6M502_RHIFR</name>
<dbReference type="Proteomes" id="UP000220353">
    <property type="component" value="Unassembled WGS sequence"/>
</dbReference>
<protein>
    <submittedName>
        <fullName evidence="2">Entericidin</fullName>
    </submittedName>
</protein>
<comment type="caution">
    <text evidence="2">The sequence shown here is derived from an EMBL/GenBank/DDBJ whole genome shotgun (WGS) entry which is preliminary data.</text>
</comment>
<keyword evidence="1" id="KW-0732">Signal</keyword>
<dbReference type="PROSITE" id="PS51257">
    <property type="entry name" value="PROKAR_LIPOPROTEIN"/>
    <property type="match status" value="1"/>
</dbReference>
<reference evidence="2 3" key="1">
    <citation type="submission" date="2017-09" db="EMBL/GenBank/DDBJ databases">
        <title>Comparative genomics of rhizobia isolated from Phaseolus vulgaris in China.</title>
        <authorList>
            <person name="Tong W."/>
        </authorList>
    </citation>
    <scope>NUCLEOTIDE SEQUENCE [LARGE SCALE GENOMIC DNA]</scope>
    <source>
        <strain evidence="2 3">PCH1</strain>
    </source>
</reference>
<evidence type="ECO:0000313" key="3">
    <source>
        <dbReference type="Proteomes" id="UP000220353"/>
    </source>
</evidence>
<feature type="chain" id="PRO_5013354928" evidence="1">
    <location>
        <begin position="23"/>
        <end position="49"/>
    </location>
</feature>